<feature type="domain" description="tRNA-guanine(15) transglycosylase-like" evidence="2">
    <location>
        <begin position="7"/>
        <end position="357"/>
    </location>
</feature>
<gene>
    <name evidence="3" type="ORF">CUN51_06475</name>
</gene>
<keyword evidence="1" id="KW-0479">Metal-binding</keyword>
<evidence type="ECO:0000313" key="3">
    <source>
        <dbReference type="EMBL" id="PJF30826.1"/>
    </source>
</evidence>
<dbReference type="Pfam" id="PF01702">
    <property type="entry name" value="TGT"/>
    <property type="match status" value="1"/>
</dbReference>
<accession>A0A2M8NZV4</accession>
<proteinExistence type="predicted"/>
<name>A0A2M8NZV4_9CHLR</name>
<dbReference type="GO" id="GO:0046872">
    <property type="term" value="F:metal ion binding"/>
    <property type="evidence" value="ECO:0007669"/>
    <property type="project" value="UniProtKB-KW"/>
</dbReference>
<evidence type="ECO:0000313" key="4">
    <source>
        <dbReference type="Proteomes" id="UP000228921"/>
    </source>
</evidence>
<evidence type="ECO:0000259" key="2">
    <source>
        <dbReference type="Pfam" id="PF01702"/>
    </source>
</evidence>
<dbReference type="InterPro" id="IPR002616">
    <property type="entry name" value="tRNA_ribo_trans-like"/>
</dbReference>
<dbReference type="PANTHER" id="PTHR43468:SF1">
    <property type="entry name" value="TRNA-GUANOSINE(34) QUEUINE TRANSGLYCOSYLASE"/>
    <property type="match status" value="1"/>
</dbReference>
<sequence length="359" mass="39408">MPYPTALNLPHGSLSLPIFLPDATRAVVRSLDSADLIACGVEGLVMSAFHLMQQPGSSTVKALGGLHAMTNWQRPIITDSGGFQIYSLIRQNPRMGSLSNKGATFQLSSNGRKVNLTPEKSIQLQMRFGADVLICLDDCTHVDDPPAEQAESVRRTVAWAKRCKAEFTRLLESRKGSASRPLLFAVVQGGGDPALRKACAEELLAVGFDGYGYGGFPLDGKGNLLREMLALTRELIPPEFPMHALGVGQPVNVRDCARLGYQLFDSAMPTRDARHGRLYHLTSTQISGTGWLEYLYIGDAKHIKTALPLDEACDCPACRLPLGYLHHLYKIKDTLFTRLATLHNLRTMTRLIALLRQTP</sequence>
<comment type="caution">
    <text evidence="3">The sequence shown here is derived from an EMBL/GenBank/DDBJ whole genome shotgun (WGS) entry which is preliminary data.</text>
</comment>
<dbReference type="Gene3D" id="3.20.20.105">
    <property type="entry name" value="Queuine tRNA-ribosyltransferase-like"/>
    <property type="match status" value="1"/>
</dbReference>
<dbReference type="AlphaFoldDB" id="A0A2M8NZV4"/>
<evidence type="ECO:0000256" key="1">
    <source>
        <dbReference type="ARBA" id="ARBA00022723"/>
    </source>
</evidence>
<dbReference type="GO" id="GO:0006400">
    <property type="term" value="P:tRNA modification"/>
    <property type="evidence" value="ECO:0007669"/>
    <property type="project" value="InterPro"/>
</dbReference>
<protein>
    <submittedName>
        <fullName evidence="3">tRNA-guanine transglycosylase</fullName>
    </submittedName>
</protein>
<reference evidence="3 4" key="1">
    <citation type="submission" date="2017-11" db="EMBL/GenBank/DDBJ databases">
        <title>Evolution of Phototrophy in the Chloroflexi Phylum Driven by Horizontal Gene Transfer.</title>
        <authorList>
            <person name="Ward L.M."/>
            <person name="Hemp J."/>
            <person name="Shih P.M."/>
            <person name="Mcglynn S.E."/>
            <person name="Fischer W."/>
        </authorList>
    </citation>
    <scope>NUCLEOTIDE SEQUENCE [LARGE SCALE GENOMIC DNA]</scope>
    <source>
        <strain evidence="3">CP2_2F</strain>
    </source>
</reference>
<dbReference type="InterPro" id="IPR036511">
    <property type="entry name" value="TGT-like_sf"/>
</dbReference>
<dbReference type="EMBL" id="PGTK01000006">
    <property type="protein sequence ID" value="PJF30826.1"/>
    <property type="molecule type" value="Genomic_DNA"/>
</dbReference>
<dbReference type="SUPFAM" id="SSF51713">
    <property type="entry name" value="tRNA-guanine transglycosylase"/>
    <property type="match status" value="1"/>
</dbReference>
<dbReference type="PANTHER" id="PTHR43468">
    <property type="match status" value="1"/>
</dbReference>
<organism evidence="3 4">
    <name type="scientific">Candidatus Thermofonsia Clade 1 bacterium</name>
    <dbReference type="NCBI Taxonomy" id="2364210"/>
    <lineage>
        <taxon>Bacteria</taxon>
        <taxon>Bacillati</taxon>
        <taxon>Chloroflexota</taxon>
        <taxon>Candidatus Thermofontia</taxon>
        <taxon>Candidatus Thermofonsia Clade 1</taxon>
    </lineage>
</organism>
<dbReference type="Proteomes" id="UP000228921">
    <property type="component" value="Unassembled WGS sequence"/>
</dbReference>
<dbReference type="NCBIfam" id="TIGR00449">
    <property type="entry name" value="tgt_general"/>
    <property type="match status" value="1"/>
</dbReference>